<feature type="domain" description="Glycoside hydrolase family 5" evidence="9">
    <location>
        <begin position="64"/>
        <end position="311"/>
    </location>
</feature>
<dbReference type="SUPFAM" id="SSF51445">
    <property type="entry name" value="(Trans)glycosidases"/>
    <property type="match status" value="1"/>
</dbReference>
<accession>A0ABP0CV43</accession>
<dbReference type="InterPro" id="IPR018087">
    <property type="entry name" value="Glyco_hydro_5_CS"/>
</dbReference>
<feature type="signal peptide" evidence="8">
    <location>
        <begin position="1"/>
        <end position="18"/>
    </location>
</feature>
<keyword evidence="6 7" id="KW-0326">Glycosidase</keyword>
<keyword evidence="5" id="KW-0521">NADP</keyword>
<comment type="similarity">
    <text evidence="2 7">Belongs to the glycosyl hydrolase 5 (cellulase A) family.</text>
</comment>
<dbReference type="InterPro" id="IPR036291">
    <property type="entry name" value="NAD(P)-bd_dom_sf"/>
</dbReference>
<keyword evidence="11" id="KW-1185">Reference proteome</keyword>
<reference evidence="10 11" key="1">
    <citation type="submission" date="2024-01" db="EMBL/GenBank/DDBJ databases">
        <authorList>
            <person name="Allen C."/>
            <person name="Tagirdzhanova G."/>
        </authorList>
    </citation>
    <scope>NUCLEOTIDE SEQUENCE [LARGE SCALE GENOMIC DNA]</scope>
</reference>
<keyword evidence="8" id="KW-0732">Signal</keyword>
<gene>
    <name evidence="10" type="ORF">SBRCBS47491_009494</name>
</gene>
<evidence type="ECO:0000313" key="11">
    <source>
        <dbReference type="Proteomes" id="UP001642406"/>
    </source>
</evidence>
<organism evidence="10 11">
    <name type="scientific">Sporothrix bragantina</name>
    <dbReference type="NCBI Taxonomy" id="671064"/>
    <lineage>
        <taxon>Eukaryota</taxon>
        <taxon>Fungi</taxon>
        <taxon>Dikarya</taxon>
        <taxon>Ascomycota</taxon>
        <taxon>Pezizomycotina</taxon>
        <taxon>Sordariomycetes</taxon>
        <taxon>Sordariomycetidae</taxon>
        <taxon>Ophiostomatales</taxon>
        <taxon>Ophiostomataceae</taxon>
        <taxon>Sporothrix</taxon>
    </lineage>
</organism>
<dbReference type="PANTHER" id="PTHR34142">
    <property type="entry name" value="ENDO-BETA-1,4-GLUCANASE A"/>
    <property type="match status" value="1"/>
</dbReference>
<evidence type="ECO:0000256" key="1">
    <source>
        <dbReference type="ARBA" id="ARBA00000966"/>
    </source>
</evidence>
<evidence type="ECO:0000256" key="5">
    <source>
        <dbReference type="ARBA" id="ARBA00022857"/>
    </source>
</evidence>
<dbReference type="EC" id="3.2.1.4" evidence="3"/>
<evidence type="ECO:0000313" key="10">
    <source>
        <dbReference type="EMBL" id="CAK7236022.1"/>
    </source>
</evidence>
<evidence type="ECO:0000256" key="3">
    <source>
        <dbReference type="ARBA" id="ARBA00012601"/>
    </source>
</evidence>
<proteinExistence type="inferred from homology"/>
<evidence type="ECO:0000259" key="9">
    <source>
        <dbReference type="Pfam" id="PF00150"/>
    </source>
</evidence>
<dbReference type="InterPro" id="IPR002347">
    <property type="entry name" value="SDR_fam"/>
</dbReference>
<dbReference type="PANTHER" id="PTHR34142:SF5">
    <property type="entry name" value="CBM1 DOMAIN-CONTAINING PROTEIN"/>
    <property type="match status" value="1"/>
</dbReference>
<evidence type="ECO:0000256" key="2">
    <source>
        <dbReference type="ARBA" id="ARBA00005641"/>
    </source>
</evidence>
<evidence type="ECO:0000256" key="7">
    <source>
        <dbReference type="RuleBase" id="RU361153"/>
    </source>
</evidence>
<dbReference type="SUPFAM" id="SSF51735">
    <property type="entry name" value="NAD(P)-binding Rossmann-fold domains"/>
    <property type="match status" value="1"/>
</dbReference>
<dbReference type="InterPro" id="IPR020904">
    <property type="entry name" value="Sc_DH/Rdtase_CS"/>
</dbReference>
<dbReference type="Proteomes" id="UP001642406">
    <property type="component" value="Unassembled WGS sequence"/>
</dbReference>
<comment type="caution">
    <text evidence="10">The sequence shown here is derived from an EMBL/GenBank/DDBJ whole genome shotgun (WGS) entry which is preliminary data.</text>
</comment>
<dbReference type="Gene3D" id="3.40.50.720">
    <property type="entry name" value="NAD(P)-binding Rossmann-like Domain"/>
    <property type="match status" value="1"/>
</dbReference>
<dbReference type="InterPro" id="IPR017853">
    <property type="entry name" value="GH"/>
</dbReference>
<dbReference type="CDD" id="cd05233">
    <property type="entry name" value="SDR_c"/>
    <property type="match status" value="1"/>
</dbReference>
<dbReference type="PRINTS" id="PR00080">
    <property type="entry name" value="SDRFAMILY"/>
</dbReference>
<keyword evidence="4 7" id="KW-0378">Hydrolase</keyword>
<sequence length="630" mass="67011">MFSTLSLLVSLLAVQVTALPSANRTGVRYVGANIAGFDFGITTQGVQTLSSMEAPLLNVSGIDGAGQMRHFVQNDGFNIFRLPVGWKYLVNGTPGAKLDATNFAEYNKLVQSCLNTTAHCIVDIHNYARWEGQIIGQGGPSNQQFANLWSQLATKYANNSRVLFGIMNEPHDLDVAAWVDTVQTVVTAIRKVAPKQTILLPGSNYTSAGAMATVAGPLLLDVKNPDNTTTGLVFDVHQYLDYDYSGTHTTCVTNAISSYQPLATWLRANGRQAFTTETGGGNTPSCVQYVCELMKFLNANSDVFLGTVAWAAGSFDPTTYELSVVPTRVGSTWTDGDLVTSCLKRVKGYVAVVTGGSSGLGFMICKGLVRNGAKVYVVALPSEPIDECVAELNKLATAGGSSDYGSAIGYACDLSNKDNIADLAAFVAAREERVDLLVSNAGIRRDPPTACNVLTAPLAELQASMWSSRHCDWAASFAVNTTAHYFLAVAFLPFLAAAGQGLGHRAGRGNIVITSSCASMHNATNVDLTSYAASKAATDHLVRLLASKFSRFYVRVNSINPGFVPSKMNPVGAEGNMFSNLFDKMPAKRAGEEDDIAGAVLYLASRAGSYIDGINLCIDGGRVLLANGQE</sequence>
<dbReference type="InterPro" id="IPR001547">
    <property type="entry name" value="Glyco_hydro_5"/>
</dbReference>
<dbReference type="Gene3D" id="3.20.20.80">
    <property type="entry name" value="Glycosidases"/>
    <property type="match status" value="1"/>
</dbReference>
<evidence type="ECO:0000256" key="4">
    <source>
        <dbReference type="ARBA" id="ARBA00022801"/>
    </source>
</evidence>
<evidence type="ECO:0000256" key="8">
    <source>
        <dbReference type="SAM" id="SignalP"/>
    </source>
</evidence>
<name>A0ABP0CV43_9PEZI</name>
<dbReference type="Pfam" id="PF13561">
    <property type="entry name" value="adh_short_C2"/>
    <property type="match status" value="1"/>
</dbReference>
<dbReference type="PROSITE" id="PS00061">
    <property type="entry name" value="ADH_SHORT"/>
    <property type="match status" value="1"/>
</dbReference>
<feature type="chain" id="PRO_5047317950" description="cellulase" evidence="8">
    <location>
        <begin position="19"/>
        <end position="630"/>
    </location>
</feature>
<dbReference type="Pfam" id="PF00150">
    <property type="entry name" value="Cellulase"/>
    <property type="match status" value="1"/>
</dbReference>
<evidence type="ECO:0000256" key="6">
    <source>
        <dbReference type="ARBA" id="ARBA00023295"/>
    </source>
</evidence>
<dbReference type="PROSITE" id="PS00659">
    <property type="entry name" value="GLYCOSYL_HYDROL_F5"/>
    <property type="match status" value="1"/>
</dbReference>
<protein>
    <recommendedName>
        <fullName evidence="3">cellulase</fullName>
        <ecNumber evidence="3">3.2.1.4</ecNumber>
    </recommendedName>
</protein>
<dbReference type="EMBL" id="CAWUHC010000151">
    <property type="protein sequence ID" value="CAK7236022.1"/>
    <property type="molecule type" value="Genomic_DNA"/>
</dbReference>
<comment type="catalytic activity">
    <reaction evidence="1">
        <text>Endohydrolysis of (1-&gt;4)-beta-D-glucosidic linkages in cellulose, lichenin and cereal beta-D-glucans.</text>
        <dbReference type="EC" id="3.2.1.4"/>
    </reaction>
</comment>
<dbReference type="PRINTS" id="PR00081">
    <property type="entry name" value="GDHRDH"/>
</dbReference>